<dbReference type="EMBL" id="NKLP01000176">
    <property type="protein sequence ID" value="TDN29787.1"/>
    <property type="molecule type" value="Genomic_DNA"/>
</dbReference>
<organism evidence="2 3">
    <name type="scientific">Lactobacillus crispatus</name>
    <dbReference type="NCBI Taxonomy" id="47770"/>
    <lineage>
        <taxon>Bacteria</taxon>
        <taxon>Bacillati</taxon>
        <taxon>Bacillota</taxon>
        <taxon>Bacilli</taxon>
        <taxon>Lactobacillales</taxon>
        <taxon>Lactobacillaceae</taxon>
        <taxon>Lactobacillus</taxon>
    </lineage>
</organism>
<feature type="signal peptide" evidence="1">
    <location>
        <begin position="1"/>
        <end position="30"/>
    </location>
</feature>
<evidence type="ECO:0000256" key="1">
    <source>
        <dbReference type="SAM" id="SignalP"/>
    </source>
</evidence>
<dbReference type="Proteomes" id="UP000295195">
    <property type="component" value="Unassembled WGS sequence"/>
</dbReference>
<accession>A0A4V3BI79</accession>
<name>A0A4V3BI79_9LACO</name>
<reference evidence="2 3" key="1">
    <citation type="submission" date="2017-06" db="EMBL/GenBank/DDBJ databases">
        <authorList>
            <person name="Swanenburg J."/>
            <person name="Kort R."/>
        </authorList>
    </citation>
    <scope>NUCLEOTIDE SEQUENCE [LARGE SCALE GENOMIC DNA]</scope>
    <source>
        <strain evidence="2 3">RL05</strain>
    </source>
</reference>
<protein>
    <submittedName>
        <fullName evidence="2">Uncharacterized protein</fullName>
    </submittedName>
</protein>
<comment type="caution">
    <text evidence="2">The sequence shown here is derived from an EMBL/GenBank/DDBJ whole genome shotgun (WGS) entry which is preliminary data.</text>
</comment>
<keyword evidence="1" id="KW-0732">Signal</keyword>
<evidence type="ECO:0000313" key="3">
    <source>
        <dbReference type="Proteomes" id="UP000295195"/>
    </source>
</evidence>
<dbReference type="RefSeq" id="WP_005728193.1">
    <property type="nucleotide sequence ID" value="NZ_CP026503.1"/>
</dbReference>
<proteinExistence type="predicted"/>
<evidence type="ECO:0000313" key="2">
    <source>
        <dbReference type="EMBL" id="TDN29787.1"/>
    </source>
</evidence>
<sequence length="125" mass="14154">MKSISRKLVSLSLVGLVGVSLFTVSNQVSASAETQTTVSSKLRADYYKPRRIWITLGSSYDYGATHYFEYNGYRGYLSKVMREKVGKSATTLYRRYLYSYDVKSIPAPASVRKKVVLTSKLNEEK</sequence>
<gene>
    <name evidence="2" type="ORF">CEE75_09785</name>
</gene>
<dbReference type="AlphaFoldDB" id="A0A4V3BI79"/>
<feature type="chain" id="PRO_5020758998" evidence="1">
    <location>
        <begin position="31"/>
        <end position="125"/>
    </location>
</feature>